<dbReference type="InterPro" id="IPR036397">
    <property type="entry name" value="RNaseH_sf"/>
</dbReference>
<organism evidence="2 3">
    <name type="scientific">Pelotalea chapellei</name>
    <dbReference type="NCBI Taxonomy" id="44671"/>
    <lineage>
        <taxon>Bacteria</taxon>
        <taxon>Pseudomonadati</taxon>
        <taxon>Thermodesulfobacteriota</taxon>
        <taxon>Desulfuromonadia</taxon>
        <taxon>Geobacterales</taxon>
        <taxon>Geobacteraceae</taxon>
        <taxon>Pelotalea</taxon>
    </lineage>
</organism>
<reference evidence="2 3" key="1">
    <citation type="submission" date="2021-05" db="EMBL/GenBank/DDBJ databases">
        <title>The draft genome of Geobacter chapellei DSM 13688.</title>
        <authorList>
            <person name="Xu Z."/>
            <person name="Masuda Y."/>
            <person name="Itoh H."/>
            <person name="Senoo K."/>
        </authorList>
    </citation>
    <scope>NUCLEOTIDE SEQUENCE [LARGE SCALE GENOMIC DNA]</scope>
    <source>
        <strain evidence="2 3">DSM 13688</strain>
    </source>
</reference>
<dbReference type="PANTHER" id="PTHR47515:SF1">
    <property type="entry name" value="BLR2054 PROTEIN"/>
    <property type="match status" value="1"/>
</dbReference>
<dbReference type="SUPFAM" id="SSF46689">
    <property type="entry name" value="Homeodomain-like"/>
    <property type="match status" value="1"/>
</dbReference>
<proteinExistence type="predicted"/>
<sequence length="374" mass="43962">MKKRFTEEQIIDILKQAQAGMKIVDLCRMHGISDVTFYTWRSKFGGMEVSDAKRLKQLEDENRKLKQMLADAMLDNKVLKDVVSKKLVTPVARRHVVEYIKQTHSLSERRACKLSNLDRSSFRYQPMPDKNNELRKRLRELAEQRRKFGAPRLHTMLRREGHLINHKRTERLYREEGLSLRLKKRKKRISHLRTVMDKPERINQHWSMDFVSDSLYNGRRFRVLTVVDDFSRECPALEADHSLTGKRVTRVLDRVALTRGLPVAITVDNGPEFISKAVDLWAYTNGVRLRFIQPGKPTQNAYIESFNGKFRDECLNDNVFISLQSAQKIIETWRQDYNSERPHSSLNDLTPNEFVKIIEKEQKTEKPKLNLVLM</sequence>
<dbReference type="Pfam" id="PF13276">
    <property type="entry name" value="HTH_21"/>
    <property type="match status" value="1"/>
</dbReference>
<evidence type="ECO:0000313" key="2">
    <source>
        <dbReference type="EMBL" id="MBT1073634.1"/>
    </source>
</evidence>
<dbReference type="Gene3D" id="3.30.420.10">
    <property type="entry name" value="Ribonuclease H-like superfamily/Ribonuclease H"/>
    <property type="match status" value="1"/>
</dbReference>
<comment type="caution">
    <text evidence="2">The sequence shown here is derived from an EMBL/GenBank/DDBJ whole genome shotgun (WGS) entry which is preliminary data.</text>
</comment>
<keyword evidence="3" id="KW-1185">Reference proteome</keyword>
<dbReference type="EMBL" id="JAHDYS010000037">
    <property type="protein sequence ID" value="MBT1073634.1"/>
    <property type="molecule type" value="Genomic_DNA"/>
</dbReference>
<dbReference type="RefSeq" id="WP_214301718.1">
    <property type="nucleotide sequence ID" value="NZ_JAHDYS010000037.1"/>
</dbReference>
<dbReference type="InterPro" id="IPR001584">
    <property type="entry name" value="Integrase_cat-core"/>
</dbReference>
<dbReference type="InterPro" id="IPR048020">
    <property type="entry name" value="Transpos_IS3"/>
</dbReference>
<dbReference type="Pfam" id="PF01527">
    <property type="entry name" value="HTH_Tnp_1"/>
    <property type="match status" value="1"/>
</dbReference>
<dbReference type="InterPro" id="IPR025948">
    <property type="entry name" value="HTH-like_dom"/>
</dbReference>
<dbReference type="InterPro" id="IPR002514">
    <property type="entry name" value="Transposase_8"/>
</dbReference>
<dbReference type="NCBIfam" id="NF033516">
    <property type="entry name" value="transpos_IS3"/>
    <property type="match status" value="1"/>
</dbReference>
<feature type="domain" description="Integrase catalytic" evidence="1">
    <location>
        <begin position="195"/>
        <end position="359"/>
    </location>
</feature>
<accession>A0ABS5UD69</accession>
<dbReference type="PANTHER" id="PTHR47515">
    <property type="entry name" value="LOW CALCIUM RESPONSE LOCUS PROTEIN T"/>
    <property type="match status" value="1"/>
</dbReference>
<protein>
    <submittedName>
        <fullName evidence="2">IS3 family transposase</fullName>
    </submittedName>
</protein>
<dbReference type="Pfam" id="PF13683">
    <property type="entry name" value="rve_3"/>
    <property type="match status" value="1"/>
</dbReference>
<dbReference type="Proteomes" id="UP000784128">
    <property type="component" value="Unassembled WGS sequence"/>
</dbReference>
<gene>
    <name evidence="2" type="ORF">KJB30_17805</name>
</gene>
<evidence type="ECO:0000313" key="3">
    <source>
        <dbReference type="Proteomes" id="UP000784128"/>
    </source>
</evidence>
<dbReference type="InterPro" id="IPR012337">
    <property type="entry name" value="RNaseH-like_sf"/>
</dbReference>
<dbReference type="InterPro" id="IPR009057">
    <property type="entry name" value="Homeodomain-like_sf"/>
</dbReference>
<dbReference type="SUPFAM" id="SSF53098">
    <property type="entry name" value="Ribonuclease H-like"/>
    <property type="match status" value="1"/>
</dbReference>
<name>A0ABS5UD69_9BACT</name>
<dbReference type="PROSITE" id="PS50994">
    <property type="entry name" value="INTEGRASE"/>
    <property type="match status" value="1"/>
</dbReference>
<evidence type="ECO:0000259" key="1">
    <source>
        <dbReference type="PROSITE" id="PS50994"/>
    </source>
</evidence>